<dbReference type="Pfam" id="PF07686">
    <property type="entry name" value="V-set"/>
    <property type="match status" value="1"/>
</dbReference>
<dbReference type="InterPro" id="IPR036179">
    <property type="entry name" value="Ig-like_dom_sf"/>
</dbReference>
<dbReference type="GO" id="GO:0007166">
    <property type="term" value="P:cell surface receptor signaling pathway"/>
    <property type="evidence" value="ECO:0007669"/>
    <property type="project" value="TreeGrafter"/>
</dbReference>
<evidence type="ECO:0000259" key="14">
    <source>
        <dbReference type="PROSITE" id="PS50835"/>
    </source>
</evidence>
<evidence type="ECO:0000256" key="5">
    <source>
        <dbReference type="ARBA" id="ARBA00022989"/>
    </source>
</evidence>
<feature type="transmembrane region" description="Helical" evidence="12">
    <location>
        <begin position="243"/>
        <end position="267"/>
    </location>
</feature>
<keyword evidence="8" id="KW-0675">Receptor</keyword>
<dbReference type="InterPro" id="IPR013106">
    <property type="entry name" value="Ig_V-set"/>
</dbReference>
<evidence type="ECO:0000313" key="16">
    <source>
        <dbReference type="Proteomes" id="UP001279410"/>
    </source>
</evidence>
<evidence type="ECO:0000256" key="1">
    <source>
        <dbReference type="ARBA" id="ARBA00004251"/>
    </source>
</evidence>
<feature type="signal peptide" evidence="13">
    <location>
        <begin position="1"/>
        <end position="21"/>
    </location>
</feature>
<evidence type="ECO:0000256" key="12">
    <source>
        <dbReference type="SAM" id="Phobius"/>
    </source>
</evidence>
<dbReference type="InterPro" id="IPR051713">
    <property type="entry name" value="T-cell_Activation_Regulation"/>
</dbReference>
<feature type="chain" id="PRO_5042144845" description="Ig-like domain-containing protein" evidence="13">
    <location>
        <begin position="22"/>
        <end position="311"/>
    </location>
</feature>
<comment type="subcellular location">
    <subcellularLocation>
        <location evidence="1">Cell membrane</location>
        <topology evidence="1">Single-pass type I membrane protein</topology>
    </subcellularLocation>
</comment>
<dbReference type="InterPro" id="IPR013783">
    <property type="entry name" value="Ig-like_fold"/>
</dbReference>
<feature type="domain" description="Ig-like" evidence="14">
    <location>
        <begin position="109"/>
        <end position="220"/>
    </location>
</feature>
<keyword evidence="7" id="KW-1015">Disulfide bond</keyword>
<dbReference type="SUPFAM" id="SSF48726">
    <property type="entry name" value="Immunoglobulin"/>
    <property type="match status" value="1"/>
</dbReference>
<name>A0AAD3MZE3_LATJO</name>
<keyword evidence="16" id="KW-1185">Reference proteome</keyword>
<sequence>MARLLLPSVFVIVLKVIHIVGLHVPLGGSANFSTDKTCSAGESLALIRLLKDDSYRDVAKLLNGDWMPEEKYRHRIENHSATHVVLTDVNFGDDGLYEFTCAGSRVDGIRLQVFVCPQVPVPAGGTVELSAHFRDIAKPIRSVRWERDGELVLELDWSTGKIRYGARFQGRASLSPDWKSNGDLTLSLKRVRLEDAGIYICKVLFEDHDERGDPAALNLTVTEPSPSPNPTAPPPESDQGLPLWAFICITGAATSVIVGPSAFYLGWLKCCRSRFSRGPRGGEAPTDVETGLSTEIKPLSPETNGGHCVSA</sequence>
<feature type="region of interest" description="Disordered" evidence="11">
    <location>
        <begin position="277"/>
        <end position="311"/>
    </location>
</feature>
<dbReference type="Gene3D" id="2.60.40.10">
    <property type="entry name" value="Immunoglobulins"/>
    <property type="match status" value="1"/>
</dbReference>
<accession>A0AAD3MZE3</accession>
<keyword evidence="2" id="KW-1003">Cell membrane</keyword>
<comment type="caution">
    <text evidence="15">The sequence shown here is derived from an EMBL/GenBank/DDBJ whole genome shotgun (WGS) entry which is preliminary data.</text>
</comment>
<proteinExistence type="predicted"/>
<dbReference type="GO" id="GO:0042130">
    <property type="term" value="P:negative regulation of T cell proliferation"/>
    <property type="evidence" value="ECO:0007669"/>
    <property type="project" value="TreeGrafter"/>
</dbReference>
<dbReference type="GO" id="GO:0071222">
    <property type="term" value="P:cellular response to lipopolysaccharide"/>
    <property type="evidence" value="ECO:0007669"/>
    <property type="project" value="TreeGrafter"/>
</dbReference>
<reference evidence="15" key="1">
    <citation type="submission" date="2022-08" db="EMBL/GenBank/DDBJ databases">
        <title>Genome sequencing of akame (Lates japonicus).</title>
        <authorList>
            <person name="Hashiguchi Y."/>
            <person name="Takahashi H."/>
        </authorList>
    </citation>
    <scope>NUCLEOTIDE SEQUENCE</scope>
    <source>
        <strain evidence="15">Kochi</strain>
    </source>
</reference>
<dbReference type="AlphaFoldDB" id="A0AAD3MZE3"/>
<evidence type="ECO:0000256" key="6">
    <source>
        <dbReference type="ARBA" id="ARBA00023136"/>
    </source>
</evidence>
<keyword evidence="5 12" id="KW-1133">Transmembrane helix</keyword>
<evidence type="ECO:0000256" key="9">
    <source>
        <dbReference type="ARBA" id="ARBA00023180"/>
    </source>
</evidence>
<protein>
    <recommendedName>
        <fullName evidence="14">Ig-like domain-containing protein</fullName>
    </recommendedName>
</protein>
<organism evidence="15 16">
    <name type="scientific">Lates japonicus</name>
    <name type="common">Japanese lates</name>
    <dbReference type="NCBI Taxonomy" id="270547"/>
    <lineage>
        <taxon>Eukaryota</taxon>
        <taxon>Metazoa</taxon>
        <taxon>Chordata</taxon>
        <taxon>Craniata</taxon>
        <taxon>Vertebrata</taxon>
        <taxon>Euteleostomi</taxon>
        <taxon>Actinopterygii</taxon>
        <taxon>Neopterygii</taxon>
        <taxon>Teleostei</taxon>
        <taxon>Neoteleostei</taxon>
        <taxon>Acanthomorphata</taxon>
        <taxon>Carangaria</taxon>
        <taxon>Carangaria incertae sedis</taxon>
        <taxon>Centropomidae</taxon>
        <taxon>Lates</taxon>
    </lineage>
</organism>
<dbReference type="PROSITE" id="PS50835">
    <property type="entry name" value="IG_LIKE"/>
    <property type="match status" value="1"/>
</dbReference>
<dbReference type="PANTHER" id="PTHR25466">
    <property type="entry name" value="T-LYMPHOCYTE ACTIVATION ANTIGEN"/>
    <property type="match status" value="1"/>
</dbReference>
<evidence type="ECO:0000256" key="3">
    <source>
        <dbReference type="ARBA" id="ARBA00022692"/>
    </source>
</evidence>
<keyword evidence="3 12" id="KW-0812">Transmembrane</keyword>
<feature type="compositionally biased region" description="Pro residues" evidence="11">
    <location>
        <begin position="225"/>
        <end position="236"/>
    </location>
</feature>
<keyword evidence="4 13" id="KW-0732">Signal</keyword>
<dbReference type="InterPro" id="IPR007110">
    <property type="entry name" value="Ig-like_dom"/>
</dbReference>
<evidence type="ECO:0000256" key="11">
    <source>
        <dbReference type="SAM" id="MobiDB-lite"/>
    </source>
</evidence>
<evidence type="ECO:0000256" key="4">
    <source>
        <dbReference type="ARBA" id="ARBA00022729"/>
    </source>
</evidence>
<dbReference type="EMBL" id="BRZM01000070">
    <property type="protein sequence ID" value="GLD64632.1"/>
    <property type="molecule type" value="Genomic_DNA"/>
</dbReference>
<keyword evidence="9" id="KW-0325">Glycoprotein</keyword>
<dbReference type="InterPro" id="IPR003599">
    <property type="entry name" value="Ig_sub"/>
</dbReference>
<gene>
    <name evidence="15" type="ORF">AKAME5_001616800</name>
</gene>
<evidence type="ECO:0000256" key="10">
    <source>
        <dbReference type="ARBA" id="ARBA00023319"/>
    </source>
</evidence>
<evidence type="ECO:0000256" key="8">
    <source>
        <dbReference type="ARBA" id="ARBA00023170"/>
    </source>
</evidence>
<evidence type="ECO:0000256" key="7">
    <source>
        <dbReference type="ARBA" id="ARBA00023157"/>
    </source>
</evidence>
<dbReference type="SMART" id="SM00409">
    <property type="entry name" value="IG"/>
    <property type="match status" value="2"/>
</dbReference>
<dbReference type="GO" id="GO:0009897">
    <property type="term" value="C:external side of plasma membrane"/>
    <property type="evidence" value="ECO:0007669"/>
    <property type="project" value="TreeGrafter"/>
</dbReference>
<evidence type="ECO:0000313" key="15">
    <source>
        <dbReference type="EMBL" id="GLD64632.1"/>
    </source>
</evidence>
<dbReference type="GO" id="GO:0031295">
    <property type="term" value="P:T cell costimulation"/>
    <property type="evidence" value="ECO:0007669"/>
    <property type="project" value="TreeGrafter"/>
</dbReference>
<feature type="region of interest" description="Disordered" evidence="11">
    <location>
        <begin position="216"/>
        <end position="237"/>
    </location>
</feature>
<dbReference type="GO" id="GO:0006955">
    <property type="term" value="P:immune response"/>
    <property type="evidence" value="ECO:0007669"/>
    <property type="project" value="TreeGrafter"/>
</dbReference>
<keyword evidence="10" id="KW-0393">Immunoglobulin domain</keyword>
<evidence type="ECO:0000256" key="2">
    <source>
        <dbReference type="ARBA" id="ARBA00022475"/>
    </source>
</evidence>
<dbReference type="PANTHER" id="PTHR25466:SF9">
    <property type="entry name" value="FIBRONECTIN TYPE-III DOMAIN-CONTAINING PROTEIN"/>
    <property type="match status" value="1"/>
</dbReference>
<keyword evidence="6 12" id="KW-0472">Membrane</keyword>
<dbReference type="Proteomes" id="UP001279410">
    <property type="component" value="Unassembled WGS sequence"/>
</dbReference>
<evidence type="ECO:0000256" key="13">
    <source>
        <dbReference type="SAM" id="SignalP"/>
    </source>
</evidence>
<dbReference type="GO" id="GO:0042102">
    <property type="term" value="P:positive regulation of T cell proliferation"/>
    <property type="evidence" value="ECO:0007669"/>
    <property type="project" value="TreeGrafter"/>
</dbReference>